<feature type="compositionally biased region" description="Polar residues" evidence="1">
    <location>
        <begin position="90"/>
        <end position="103"/>
    </location>
</feature>
<dbReference type="EMBL" id="JAULSV010000005">
    <property type="protein sequence ID" value="KAK0643625.1"/>
    <property type="molecule type" value="Genomic_DNA"/>
</dbReference>
<comment type="caution">
    <text evidence="2">The sequence shown here is derived from an EMBL/GenBank/DDBJ whole genome shotgun (WGS) entry which is preliminary data.</text>
</comment>
<feature type="region of interest" description="Disordered" evidence="1">
    <location>
        <begin position="77"/>
        <end position="136"/>
    </location>
</feature>
<accession>A0AA40CM63</accession>
<dbReference type="Proteomes" id="UP001174936">
    <property type="component" value="Unassembled WGS sequence"/>
</dbReference>
<protein>
    <submittedName>
        <fullName evidence="2">Uncharacterized protein</fullName>
    </submittedName>
</protein>
<dbReference type="AlphaFoldDB" id="A0AA40CM63"/>
<keyword evidence="3" id="KW-1185">Reference proteome</keyword>
<organism evidence="2 3">
    <name type="scientific">Cercophora newfieldiana</name>
    <dbReference type="NCBI Taxonomy" id="92897"/>
    <lineage>
        <taxon>Eukaryota</taxon>
        <taxon>Fungi</taxon>
        <taxon>Dikarya</taxon>
        <taxon>Ascomycota</taxon>
        <taxon>Pezizomycotina</taxon>
        <taxon>Sordariomycetes</taxon>
        <taxon>Sordariomycetidae</taxon>
        <taxon>Sordariales</taxon>
        <taxon>Lasiosphaeriaceae</taxon>
        <taxon>Cercophora</taxon>
    </lineage>
</organism>
<name>A0AA40CM63_9PEZI</name>
<proteinExistence type="predicted"/>
<reference evidence="2" key="1">
    <citation type="submission" date="2023-06" db="EMBL/GenBank/DDBJ databases">
        <title>Genome-scale phylogeny and comparative genomics of the fungal order Sordariales.</title>
        <authorList>
            <consortium name="Lawrence Berkeley National Laboratory"/>
            <person name="Hensen N."/>
            <person name="Bonometti L."/>
            <person name="Westerberg I."/>
            <person name="Brannstrom I.O."/>
            <person name="Guillou S."/>
            <person name="Cros-Aarteil S."/>
            <person name="Calhoun S."/>
            <person name="Haridas S."/>
            <person name="Kuo A."/>
            <person name="Mondo S."/>
            <person name="Pangilinan J."/>
            <person name="Riley R."/>
            <person name="Labutti K."/>
            <person name="Andreopoulos B."/>
            <person name="Lipzen A."/>
            <person name="Chen C."/>
            <person name="Yanf M."/>
            <person name="Daum C."/>
            <person name="Ng V."/>
            <person name="Clum A."/>
            <person name="Steindorff A."/>
            <person name="Ohm R."/>
            <person name="Martin F."/>
            <person name="Silar P."/>
            <person name="Natvig D."/>
            <person name="Lalanne C."/>
            <person name="Gautier V."/>
            <person name="Ament-Velasquez S.L."/>
            <person name="Kruys A."/>
            <person name="Hutchinson M.I."/>
            <person name="Powell A.J."/>
            <person name="Barry K."/>
            <person name="Miller A.N."/>
            <person name="Grigoriev I.V."/>
            <person name="Debuchy R."/>
            <person name="Gladieux P."/>
            <person name="Thoren M.H."/>
            <person name="Johannesson H."/>
        </authorList>
    </citation>
    <scope>NUCLEOTIDE SEQUENCE</scope>
    <source>
        <strain evidence="2">SMH2532-1</strain>
    </source>
</reference>
<evidence type="ECO:0000256" key="1">
    <source>
        <dbReference type="SAM" id="MobiDB-lite"/>
    </source>
</evidence>
<sequence length="204" mass="22450">MPSHSIRRRLLDGPFQDIRAAGGLNPLPWVRLPAGTGPAVYVCVCVCGWDKRSFSCPHLSASIRDQEVFGMEKLSSLHTAQSQTRKKETQGASPFATSNQNMRGETRRQKKRNACGKASQIAPVRPSPLTHQTPETIGRGRLDVSVICTSQPRLWVKCCWGCGVHQGWKTSPETAGGFSQLCDTRAQAGLGRRRPEHQPHLPES</sequence>
<evidence type="ECO:0000313" key="3">
    <source>
        <dbReference type="Proteomes" id="UP001174936"/>
    </source>
</evidence>
<gene>
    <name evidence="2" type="ORF">B0T16DRAFT_186652</name>
</gene>
<evidence type="ECO:0000313" key="2">
    <source>
        <dbReference type="EMBL" id="KAK0643625.1"/>
    </source>
</evidence>